<comment type="caution">
    <text evidence="10">The sequence shown here is derived from an EMBL/GenBank/DDBJ whole genome shotgun (WGS) entry which is preliminary data.</text>
</comment>
<protein>
    <submittedName>
        <fullName evidence="10">UPF0187-domain-containing protein</fullName>
    </submittedName>
</protein>
<dbReference type="GO" id="GO:0005254">
    <property type="term" value="F:chloride channel activity"/>
    <property type="evidence" value="ECO:0007669"/>
    <property type="project" value="InterPro"/>
</dbReference>
<keyword evidence="2" id="KW-0813">Transport</keyword>
<dbReference type="InterPro" id="IPR044669">
    <property type="entry name" value="YneE/VCCN1/2-like"/>
</dbReference>
<evidence type="ECO:0000256" key="8">
    <source>
        <dbReference type="SAM" id="MobiDB-lite"/>
    </source>
</evidence>
<evidence type="ECO:0000256" key="3">
    <source>
        <dbReference type="ARBA" id="ARBA00022475"/>
    </source>
</evidence>
<proteinExistence type="predicted"/>
<feature type="compositionally biased region" description="Polar residues" evidence="8">
    <location>
        <begin position="208"/>
        <end position="225"/>
    </location>
</feature>
<dbReference type="RefSeq" id="XP_027615179.1">
    <property type="nucleotide sequence ID" value="XM_027759378.1"/>
</dbReference>
<dbReference type="STRING" id="139825.A0A401GPX2"/>
<evidence type="ECO:0000256" key="9">
    <source>
        <dbReference type="SAM" id="Phobius"/>
    </source>
</evidence>
<evidence type="ECO:0000313" key="10">
    <source>
        <dbReference type="EMBL" id="GBE84266.1"/>
    </source>
</evidence>
<evidence type="ECO:0000313" key="11">
    <source>
        <dbReference type="Proteomes" id="UP000287166"/>
    </source>
</evidence>
<evidence type="ECO:0000256" key="5">
    <source>
        <dbReference type="ARBA" id="ARBA00022989"/>
    </source>
</evidence>
<feature type="region of interest" description="Disordered" evidence="8">
    <location>
        <begin position="192"/>
        <end position="227"/>
    </location>
</feature>
<dbReference type="Pfam" id="PF25539">
    <property type="entry name" value="Bestrophin_2"/>
    <property type="match status" value="2"/>
</dbReference>
<keyword evidence="4 9" id="KW-0812">Transmembrane</keyword>
<accession>A0A401GPX2</accession>
<dbReference type="Proteomes" id="UP000287166">
    <property type="component" value="Unassembled WGS sequence"/>
</dbReference>
<dbReference type="PANTHER" id="PTHR33281">
    <property type="entry name" value="UPF0187 PROTEIN YNEE"/>
    <property type="match status" value="1"/>
</dbReference>
<dbReference type="GO" id="GO:0005886">
    <property type="term" value="C:plasma membrane"/>
    <property type="evidence" value="ECO:0007669"/>
    <property type="project" value="UniProtKB-SubCell"/>
</dbReference>
<name>A0A401GPX2_9APHY</name>
<dbReference type="GeneID" id="38781183"/>
<dbReference type="AlphaFoldDB" id="A0A401GPX2"/>
<evidence type="ECO:0000256" key="6">
    <source>
        <dbReference type="ARBA" id="ARBA00023065"/>
    </source>
</evidence>
<gene>
    <name evidence="10" type="ORF">SCP_0602440</name>
</gene>
<dbReference type="PANTHER" id="PTHR33281:SF19">
    <property type="entry name" value="VOLTAGE-DEPENDENT ANION CHANNEL-FORMING PROTEIN YNEE"/>
    <property type="match status" value="1"/>
</dbReference>
<feature type="transmembrane region" description="Helical" evidence="9">
    <location>
        <begin position="61"/>
        <end position="79"/>
    </location>
</feature>
<reference evidence="10 11" key="1">
    <citation type="journal article" date="2018" name="Sci. Rep.">
        <title>Genome sequence of the cauliflower mushroom Sparassis crispa (Hanabiratake) and its association with beneficial usage.</title>
        <authorList>
            <person name="Kiyama R."/>
            <person name="Furutani Y."/>
            <person name="Kawaguchi K."/>
            <person name="Nakanishi T."/>
        </authorList>
    </citation>
    <scope>NUCLEOTIDE SEQUENCE [LARGE SCALE GENOMIC DNA]</scope>
</reference>
<evidence type="ECO:0000256" key="1">
    <source>
        <dbReference type="ARBA" id="ARBA00004651"/>
    </source>
</evidence>
<comment type="subcellular location">
    <subcellularLocation>
        <location evidence="1">Cell membrane</location>
        <topology evidence="1">Multi-pass membrane protein</topology>
    </subcellularLocation>
</comment>
<sequence>MDSSFMHAVDPFAAKRGGVFWQFLNALSATAIVRCWPLLVFFTGWATAISCISHFVHNVGIQSTLLTVIGTVLGFVVSYRTTSSFERYNEGRKLWSQIVLASRTFARTTWFHVPEMMPTGADDKSTVEQRKQRVLIEKKTAINLVEAFAVAVKHYLRGEEGLYYVDLYHLVKFLPSYALPAGLPSAVDISETSGSPIPSDSENGRLSDVTSLRSPEAPTSGNPVSSAVARGAHLPLPVTAKSSNRTAFLDIRVNSATKSLSDKEKNLGVVTSATEDGFLLPARNPPRFHLFDVFPFSLFVGRLTEAGKDVKGKRAARLRAKMQRETKTHNLPLEISLYLSSYVAALQTRKAIDAPTSTNLLNALGQLVDALTGLERILTTPIPFSYRVHLWTVTTLYCFFLPFQIWDPLGWLTIPATCLLSFIFFGFLFAGEEIENPFGYDKNDLNMDHFTHNIIRNELRALTALPVPDPSVWAFSPLNDTVLADPMVQGIERVSPDEWMQRGYSHMQAALCVV</sequence>
<keyword evidence="5 9" id="KW-1133">Transmembrane helix</keyword>
<keyword evidence="3" id="KW-1003">Cell membrane</keyword>
<keyword evidence="11" id="KW-1185">Reference proteome</keyword>
<dbReference type="OrthoDB" id="1368at2759"/>
<dbReference type="InParanoid" id="A0A401GPX2"/>
<keyword evidence="6" id="KW-0406">Ion transport</keyword>
<keyword evidence="7 9" id="KW-0472">Membrane</keyword>
<organism evidence="10 11">
    <name type="scientific">Sparassis crispa</name>
    <dbReference type="NCBI Taxonomy" id="139825"/>
    <lineage>
        <taxon>Eukaryota</taxon>
        <taxon>Fungi</taxon>
        <taxon>Dikarya</taxon>
        <taxon>Basidiomycota</taxon>
        <taxon>Agaricomycotina</taxon>
        <taxon>Agaricomycetes</taxon>
        <taxon>Polyporales</taxon>
        <taxon>Sparassidaceae</taxon>
        <taxon>Sparassis</taxon>
    </lineage>
</organism>
<feature type="compositionally biased region" description="Polar residues" evidence="8">
    <location>
        <begin position="192"/>
        <end position="201"/>
    </location>
</feature>
<evidence type="ECO:0000256" key="4">
    <source>
        <dbReference type="ARBA" id="ARBA00022692"/>
    </source>
</evidence>
<dbReference type="EMBL" id="BFAD01000006">
    <property type="protein sequence ID" value="GBE84266.1"/>
    <property type="molecule type" value="Genomic_DNA"/>
</dbReference>
<evidence type="ECO:0000256" key="7">
    <source>
        <dbReference type="ARBA" id="ARBA00023136"/>
    </source>
</evidence>
<feature type="transmembrane region" description="Helical" evidence="9">
    <location>
        <begin position="409"/>
        <end position="430"/>
    </location>
</feature>
<evidence type="ECO:0000256" key="2">
    <source>
        <dbReference type="ARBA" id="ARBA00022448"/>
    </source>
</evidence>